<evidence type="ECO:0000313" key="2">
    <source>
        <dbReference type="Proteomes" id="UP000255269"/>
    </source>
</evidence>
<gene>
    <name evidence="1" type="ORF">NCTC13156_01434</name>
</gene>
<dbReference type="SUPFAM" id="SSF63418">
    <property type="entry name" value="MurE/MurF N-terminal domain"/>
    <property type="match status" value="1"/>
</dbReference>
<dbReference type="Proteomes" id="UP000255269">
    <property type="component" value="Unassembled WGS sequence"/>
</dbReference>
<dbReference type="Gene3D" id="3.40.1390.10">
    <property type="entry name" value="MurE/MurF, N-terminal domain"/>
    <property type="match status" value="1"/>
</dbReference>
<accession>A0A377Q123</accession>
<dbReference type="AlphaFoldDB" id="A0A377Q123"/>
<proteinExistence type="predicted"/>
<reference evidence="1 2" key="1">
    <citation type="submission" date="2018-06" db="EMBL/GenBank/DDBJ databases">
        <authorList>
            <consortium name="Pathogen Informatics"/>
            <person name="Doyle S."/>
        </authorList>
    </citation>
    <scope>NUCLEOTIDE SEQUENCE [LARGE SCALE GENOMIC DNA]</scope>
    <source>
        <strain evidence="1 2">NCTC13156</strain>
    </source>
</reference>
<evidence type="ECO:0000313" key="1">
    <source>
        <dbReference type="EMBL" id="STQ88585.1"/>
    </source>
</evidence>
<protein>
    <submittedName>
        <fullName evidence="1">Ferrochelatase</fullName>
    </submittedName>
</protein>
<dbReference type="InterPro" id="IPR035911">
    <property type="entry name" value="MurE/MurF_N"/>
</dbReference>
<organism evidence="1 2">
    <name type="scientific">Helicobacter pullorum</name>
    <dbReference type="NCBI Taxonomy" id="35818"/>
    <lineage>
        <taxon>Bacteria</taxon>
        <taxon>Pseudomonadati</taxon>
        <taxon>Campylobacterota</taxon>
        <taxon>Epsilonproteobacteria</taxon>
        <taxon>Campylobacterales</taxon>
        <taxon>Helicobacteraceae</taxon>
        <taxon>Helicobacter</taxon>
    </lineage>
</organism>
<name>A0A377Q123_9HELI</name>
<sequence length="386" mass="44951">MRAWHLLCLKTKEKMEVKLVKGLYVKKNGIQLSVNEIVEITYGTLLNQPSISFFNQICDDVQKIKKGDLFVARDSKDIAKAVQEGAFGILFSDEIAMSDSEVAWIYVENLDEALVRILRHYLIMRNEILFLLNSDEYELSHQILIPKKSFIHFDGSLVQLISYVLEGENTAYILYHNVIQLDFSNLPQFQQEIKELDKQKIPEESFLFSINSFSLFGMKIFYKSVDYSLPIPKLFLQLLARVLKFAEEYSLEADLEKLEGLSSFKPLYLDERGFISKPGATNKVVLACKDIKLYEQFLAYFKMYAKWARLMLFVPKEYQEIFTPYAEILGYETKEELFSQVLAQKYNFALVLGVETQDFEERFQGQVEEQNLFDLANIDNEDTKKD</sequence>
<dbReference type="EMBL" id="UGJF01000001">
    <property type="protein sequence ID" value="STQ88585.1"/>
    <property type="molecule type" value="Genomic_DNA"/>
</dbReference>